<keyword evidence="9 14" id="KW-0460">Magnesium</keyword>
<keyword evidence="10 13" id="KW-0238">DNA-binding</keyword>
<dbReference type="Pfam" id="PF16727">
    <property type="entry name" value="REV1_C"/>
    <property type="match status" value="1"/>
</dbReference>
<dbReference type="PANTHER" id="PTHR45990">
    <property type="entry name" value="DNA REPAIR PROTEIN REV1"/>
    <property type="match status" value="1"/>
</dbReference>
<evidence type="ECO:0000256" key="11">
    <source>
        <dbReference type="ARBA" id="ARBA00023204"/>
    </source>
</evidence>
<dbReference type="GO" id="GO:0006281">
    <property type="term" value="P:DNA repair"/>
    <property type="evidence" value="ECO:0007669"/>
    <property type="project" value="UniProtKB-KW"/>
</dbReference>
<keyword evidence="6 13" id="KW-0548">Nucleotidyltransferase</keyword>
<evidence type="ECO:0000256" key="9">
    <source>
        <dbReference type="ARBA" id="ARBA00022842"/>
    </source>
</evidence>
<evidence type="ECO:0000256" key="1">
    <source>
        <dbReference type="ARBA" id="ARBA00004123"/>
    </source>
</evidence>
<dbReference type="Pfam" id="PF00817">
    <property type="entry name" value="IMS"/>
    <property type="match status" value="1"/>
</dbReference>
<evidence type="ECO:0000256" key="15">
    <source>
        <dbReference type="SAM" id="MobiDB-lite"/>
    </source>
</evidence>
<dbReference type="GO" id="GO:0042276">
    <property type="term" value="P:error-prone translesion synthesis"/>
    <property type="evidence" value="ECO:0007669"/>
    <property type="project" value="InterPro"/>
</dbReference>
<evidence type="ECO:0000256" key="8">
    <source>
        <dbReference type="ARBA" id="ARBA00022763"/>
    </source>
</evidence>
<protein>
    <recommendedName>
        <fullName evidence="3 13">DNA repair protein REV1</fullName>
        <ecNumber evidence="13">2.7.7.-</ecNumber>
    </recommendedName>
</protein>
<feature type="binding site" evidence="14">
    <location>
        <position position="384"/>
    </location>
    <ligand>
        <name>Mg(2+)</name>
        <dbReference type="ChEBI" id="CHEBI:18420"/>
        <label>1</label>
    </ligand>
</feature>
<comment type="function">
    <text evidence="13">Deoxycytidyl transferase involved in DNA repair. Transfers a dCMP residue from dCTP to the 3'-end of a DNA primer in a template-dependent reaction. May assist in the first step in the bypass of abasic lesions by the insertion of a nucleotide opposite the lesion. Required for normal induction of mutations by physical and chemical agents.</text>
</comment>
<dbReference type="SMART" id="SM00292">
    <property type="entry name" value="BRCT"/>
    <property type="match status" value="1"/>
</dbReference>
<dbReference type="InterPro" id="IPR025527">
    <property type="entry name" value="HUWE1/Rev1_UBM"/>
</dbReference>
<keyword evidence="12 13" id="KW-0539">Nucleus</keyword>
<dbReference type="GO" id="GO:0017125">
    <property type="term" value="F:deoxycytidyl transferase activity"/>
    <property type="evidence" value="ECO:0007669"/>
    <property type="project" value="TreeGrafter"/>
</dbReference>
<evidence type="ECO:0000256" key="10">
    <source>
        <dbReference type="ARBA" id="ARBA00023125"/>
    </source>
</evidence>
<dbReference type="EC" id="2.7.7.-" evidence="13"/>
<dbReference type="Proteomes" id="UP000639338">
    <property type="component" value="Unassembled WGS sequence"/>
</dbReference>
<evidence type="ECO:0000256" key="4">
    <source>
        <dbReference type="ARBA" id="ARBA00022634"/>
    </source>
</evidence>
<evidence type="ECO:0000256" key="12">
    <source>
        <dbReference type="ARBA" id="ARBA00023242"/>
    </source>
</evidence>
<dbReference type="GO" id="GO:0070987">
    <property type="term" value="P:error-free translesion synthesis"/>
    <property type="evidence" value="ECO:0007669"/>
    <property type="project" value="TreeGrafter"/>
</dbReference>
<dbReference type="OrthoDB" id="427711at2759"/>
<feature type="region of interest" description="Disordered" evidence="15">
    <location>
        <begin position="791"/>
        <end position="838"/>
    </location>
</feature>
<evidence type="ECO:0000256" key="13">
    <source>
        <dbReference type="PIRNR" id="PIRNR036573"/>
    </source>
</evidence>
<dbReference type="CDD" id="cd01701">
    <property type="entry name" value="PolY_Rev1"/>
    <property type="match status" value="1"/>
</dbReference>
<dbReference type="GO" id="GO:0005634">
    <property type="term" value="C:nucleus"/>
    <property type="evidence" value="ECO:0007669"/>
    <property type="project" value="UniProtKB-SubCell"/>
</dbReference>
<evidence type="ECO:0000256" key="2">
    <source>
        <dbReference type="ARBA" id="ARBA00010945"/>
    </source>
</evidence>
<organism evidence="18 19">
    <name type="scientific">Aphidius gifuensis</name>
    <name type="common">Parasitoid wasp</name>
    <dbReference type="NCBI Taxonomy" id="684658"/>
    <lineage>
        <taxon>Eukaryota</taxon>
        <taxon>Metazoa</taxon>
        <taxon>Ecdysozoa</taxon>
        <taxon>Arthropoda</taxon>
        <taxon>Hexapoda</taxon>
        <taxon>Insecta</taxon>
        <taxon>Pterygota</taxon>
        <taxon>Neoptera</taxon>
        <taxon>Endopterygota</taxon>
        <taxon>Hymenoptera</taxon>
        <taxon>Apocrita</taxon>
        <taxon>Ichneumonoidea</taxon>
        <taxon>Braconidae</taxon>
        <taxon>Aphidiinae</taxon>
        <taxon>Aphidius</taxon>
    </lineage>
</organism>
<dbReference type="Gene3D" id="6.10.250.1630">
    <property type="match status" value="2"/>
</dbReference>
<dbReference type="InterPro" id="IPR036775">
    <property type="entry name" value="DNA_pol_Y-fam_lit_finger_sf"/>
</dbReference>
<dbReference type="InterPro" id="IPR001357">
    <property type="entry name" value="BRCT_dom"/>
</dbReference>
<keyword evidence="11 13" id="KW-0234">DNA repair</keyword>
<dbReference type="Gene3D" id="6.10.250.1490">
    <property type="match status" value="1"/>
</dbReference>
<comment type="cofactor">
    <cofactor evidence="14">
        <name>Mg(2+)</name>
        <dbReference type="ChEBI" id="CHEBI:18420"/>
    </cofactor>
    <text evidence="14">Binds 2 magnesium ions.</text>
</comment>
<dbReference type="PANTHER" id="PTHR45990:SF1">
    <property type="entry name" value="DNA REPAIR PROTEIN REV1"/>
    <property type="match status" value="1"/>
</dbReference>
<evidence type="ECO:0000256" key="5">
    <source>
        <dbReference type="ARBA" id="ARBA00022679"/>
    </source>
</evidence>
<feature type="binding site" evidence="14">
    <location>
        <position position="280"/>
    </location>
    <ligand>
        <name>Mg(2+)</name>
        <dbReference type="ChEBI" id="CHEBI:18420"/>
        <label>1</label>
    </ligand>
</feature>
<reference evidence="18 19" key="1">
    <citation type="submission" date="2020-08" db="EMBL/GenBank/DDBJ databases">
        <title>Aphidius gifuensis genome sequencing and assembly.</title>
        <authorList>
            <person name="Du Z."/>
        </authorList>
    </citation>
    <scope>NUCLEOTIDE SEQUENCE [LARGE SCALE GENOMIC DNA]</scope>
    <source>
        <strain evidence="18">YNYX2018</strain>
        <tissue evidence="18">Adults</tissue>
    </source>
</reference>
<feature type="compositionally biased region" description="Polar residues" evidence="15">
    <location>
        <begin position="792"/>
        <end position="814"/>
    </location>
</feature>
<comment type="similarity">
    <text evidence="2 13">Belongs to the DNA polymerase type-Y family.</text>
</comment>
<sequence>MAKKKSTKEAWVDSALEDWGSYMSAKKAKLEEQFHELADNEFTNPTKLLNGIAIFVNGWTNPTSGELRRLMMEHGGIYHHYLRSSTTHIIASNLPHSKIVQYRKSKHPLPLVKPEWITDSIKASKLLDWRPYLLYSSATNEQPKLQFTKENPPKTSTDVSEQSNHHENMKKINENSLINSKQVEKKNIQAISSKNEEFISEFYNNSRLHHISTMGATFKEYVNELRSKNNGSFIGFDNLKNSYSSRVKKKENGYDSDEDLFASDESDDETLPETIIMHIDMDCFFVSVGLRNRQDLIGKPVAVTHSKGGNKLNDTTSMSEIASCSYEARKFGLKNGMLLGNALKLCPNLTTIKYDFEGYKEVSYCLYNTVASYTLDIEAVSCDEMYADVTSIISNLKISINEFSNVIRNEIKNKTGCPVSTGFGCNKLQARLATKKAKPDGYYYLKNSHVKVFMENIFVNDIPGVGSSMMLQLQKMNIKNCKDLQSLTMNVLQKEFGKKTGEMLYNTCRGIDNSKLNIEHVRKSVSAEVNYGIRFDDDNDAKKFLIKLTNEVCNRLKKINAKGKSLTLKLMVRSKDAPVDPAKFMGHGRCDNYTKSKSYMTAIDDVEIITKDVLNIWEQMKQNSADIRGIGIQISRLEIVNNHTTDMMKFIARGNLKNNEGLNQAGNNSDGVLLNNNDNKKIQVNLSKKKQHVEAAKTNGIKSFFTAVKSIAEKPKASHSDYLSNIDETVLAELPEDIRNEILESRKAAVVKDKVEKKFNDSQIAGTSKQSDVIDSKNISADKNSVRKRFNDSQVAGPSRQINPVDSKNISTDKNSVKKKFHDSQIAGPSRQIDPVDNKNISNVKNQMKYKINTSQEATTSRAVDKKIIDEEIDDEVIPSSQAIDESVFEKLPDDIRHEILANKPVIKKKKKPTEKSVDEYYKNKKSGSFVKPKLQDIDMGVLIELPDDIRNEILNEYKKNDVEIENKEKQNLDNNIIIKDKRIDRIKKSNFNSSNVSFSQVDEDYLAALDKDTRADVRMYCIAKKNEKELLKSKNNDNEINQSNKKPAGKLINKKKKKILYPKIVKRQDSQSFLEQSIVNDDHAKEVDRRDAIRFHQMLIRGEQDPVDDHNQEILITLVNHLFSLPLQQVKKQIQTWIQNTVCVNEIDLLSIATFLSMLPQEKRLEDLHVIMKTMHRCMLGTGNCVWHNTYKKIIEHVQLHMQVEYNYKLMISSSIKCDNSECDSQIS</sequence>
<dbReference type="Gene3D" id="3.30.1490.100">
    <property type="entry name" value="DNA polymerase, Y-family, little finger domain"/>
    <property type="match status" value="1"/>
</dbReference>
<dbReference type="Gene3D" id="3.40.50.10190">
    <property type="entry name" value="BRCT domain"/>
    <property type="match status" value="1"/>
</dbReference>
<dbReference type="InterPro" id="IPR038401">
    <property type="entry name" value="Rev1_C_sf"/>
</dbReference>
<keyword evidence="5 13" id="KW-0808">Transferase</keyword>
<feature type="domain" description="UmuC" evidence="17">
    <location>
        <begin position="276"/>
        <end position="466"/>
    </location>
</feature>
<dbReference type="FunFam" id="3.30.1490.100:FF:000001">
    <property type="entry name" value="DNA repair protein REV1"/>
    <property type="match status" value="1"/>
</dbReference>
<evidence type="ECO:0000256" key="3">
    <source>
        <dbReference type="ARBA" id="ARBA00020399"/>
    </source>
</evidence>
<evidence type="ECO:0000259" key="17">
    <source>
        <dbReference type="PROSITE" id="PS50173"/>
    </source>
</evidence>
<comment type="caution">
    <text evidence="18">The sequence shown here is derived from an EMBL/GenBank/DDBJ whole genome shotgun (WGS) entry which is preliminary data.</text>
</comment>
<dbReference type="AlphaFoldDB" id="A0A834XZF6"/>
<gene>
    <name evidence="18" type="ORF">HCN44_003934</name>
</gene>
<dbReference type="Gene3D" id="1.10.150.20">
    <property type="entry name" value="5' to 3' exonuclease, C-terminal subdomain"/>
    <property type="match status" value="1"/>
</dbReference>
<feature type="region of interest" description="Disordered" evidence="15">
    <location>
        <begin position="144"/>
        <end position="166"/>
    </location>
</feature>
<keyword evidence="8 13" id="KW-0227">DNA damage</keyword>
<comment type="subcellular location">
    <subcellularLocation>
        <location evidence="1 13">Nucleus</location>
    </subcellularLocation>
</comment>
<evidence type="ECO:0000313" key="18">
    <source>
        <dbReference type="EMBL" id="KAF7994462.1"/>
    </source>
</evidence>
<dbReference type="Pfam" id="PF11799">
    <property type="entry name" value="IMS_C"/>
    <property type="match status" value="1"/>
</dbReference>
<dbReference type="InterPro" id="IPR053848">
    <property type="entry name" value="IMS_HHH_1"/>
</dbReference>
<accession>A0A834XZF6</accession>
<feature type="compositionally biased region" description="Polar residues" evidence="15">
    <location>
        <begin position="144"/>
        <end position="162"/>
    </location>
</feature>
<dbReference type="PROSITE" id="PS50172">
    <property type="entry name" value="BRCT"/>
    <property type="match status" value="1"/>
</dbReference>
<evidence type="ECO:0000256" key="6">
    <source>
        <dbReference type="ARBA" id="ARBA00022695"/>
    </source>
</evidence>
<keyword evidence="4 13" id="KW-0237">DNA synthesis</keyword>
<name>A0A834XZF6_APHGI</name>
<evidence type="ECO:0000256" key="7">
    <source>
        <dbReference type="ARBA" id="ARBA00022723"/>
    </source>
</evidence>
<dbReference type="PIRSF" id="PIRSF036573">
    <property type="entry name" value="REV1"/>
    <property type="match status" value="1"/>
</dbReference>
<dbReference type="Pfam" id="PF21999">
    <property type="entry name" value="IMS_HHH_1"/>
    <property type="match status" value="1"/>
</dbReference>
<dbReference type="GO" id="GO:0003887">
    <property type="term" value="F:DNA-directed DNA polymerase activity"/>
    <property type="evidence" value="ECO:0007669"/>
    <property type="project" value="InterPro"/>
</dbReference>
<dbReference type="FunFam" id="3.40.50.10190:FF:000011">
    <property type="entry name" value="DNA repair protein REV1"/>
    <property type="match status" value="1"/>
</dbReference>
<dbReference type="Pfam" id="PF14377">
    <property type="entry name" value="UBM"/>
    <property type="match status" value="3"/>
</dbReference>
<evidence type="ECO:0000256" key="14">
    <source>
        <dbReference type="PIRSR" id="PIRSR036573-2"/>
    </source>
</evidence>
<dbReference type="SUPFAM" id="SSF100879">
    <property type="entry name" value="Lesion bypass DNA polymerase (Y-family), little finger domain"/>
    <property type="match status" value="1"/>
</dbReference>
<dbReference type="InterPro" id="IPR031991">
    <property type="entry name" value="Rev1_C"/>
</dbReference>
<dbReference type="InterPro" id="IPR036420">
    <property type="entry name" value="BRCT_dom_sf"/>
</dbReference>
<dbReference type="InterPro" id="IPR043502">
    <property type="entry name" value="DNA/RNA_pol_sf"/>
</dbReference>
<dbReference type="CDD" id="cd12145">
    <property type="entry name" value="Rev1_C"/>
    <property type="match status" value="1"/>
</dbReference>
<dbReference type="CDD" id="cd17719">
    <property type="entry name" value="BRCT_Rev1"/>
    <property type="match status" value="1"/>
</dbReference>
<dbReference type="InterPro" id="IPR017961">
    <property type="entry name" value="DNA_pol_Y-fam_little_finger"/>
</dbReference>
<dbReference type="Gene3D" id="1.20.58.1280">
    <property type="entry name" value="DNA repair protein Rev1, C-terminal domain"/>
    <property type="match status" value="1"/>
</dbReference>
<dbReference type="SUPFAM" id="SSF52113">
    <property type="entry name" value="BRCT domain"/>
    <property type="match status" value="1"/>
</dbReference>
<dbReference type="GO" id="GO:0046872">
    <property type="term" value="F:metal ion binding"/>
    <property type="evidence" value="ECO:0007669"/>
    <property type="project" value="UniProtKB-KW"/>
</dbReference>
<dbReference type="InterPro" id="IPR012112">
    <property type="entry name" value="REV1"/>
</dbReference>
<dbReference type="Pfam" id="PF00533">
    <property type="entry name" value="BRCT"/>
    <property type="match status" value="1"/>
</dbReference>
<keyword evidence="19" id="KW-1185">Reference proteome</keyword>
<proteinExistence type="inferred from homology"/>
<evidence type="ECO:0000259" key="16">
    <source>
        <dbReference type="PROSITE" id="PS50172"/>
    </source>
</evidence>
<dbReference type="Gene3D" id="3.30.70.270">
    <property type="match status" value="1"/>
</dbReference>
<dbReference type="GO" id="GO:0003684">
    <property type="term" value="F:damaged DNA binding"/>
    <property type="evidence" value="ECO:0007669"/>
    <property type="project" value="UniProtKB-UniRule"/>
</dbReference>
<feature type="binding site" evidence="14">
    <location>
        <position position="383"/>
    </location>
    <ligand>
        <name>Mg(2+)</name>
        <dbReference type="ChEBI" id="CHEBI:18420"/>
        <label>1</label>
    </ligand>
</feature>
<dbReference type="InterPro" id="IPR001126">
    <property type="entry name" value="UmuC"/>
</dbReference>
<dbReference type="EMBL" id="JACMRX010000002">
    <property type="protein sequence ID" value="KAF7994462.1"/>
    <property type="molecule type" value="Genomic_DNA"/>
</dbReference>
<evidence type="ECO:0000313" key="19">
    <source>
        <dbReference type="Proteomes" id="UP000639338"/>
    </source>
</evidence>
<dbReference type="InterPro" id="IPR043128">
    <property type="entry name" value="Rev_trsase/Diguanyl_cyclase"/>
</dbReference>
<dbReference type="PROSITE" id="PS50173">
    <property type="entry name" value="UMUC"/>
    <property type="match status" value="1"/>
</dbReference>
<dbReference type="SUPFAM" id="SSF56672">
    <property type="entry name" value="DNA/RNA polymerases"/>
    <property type="match status" value="1"/>
</dbReference>
<keyword evidence="7 14" id="KW-0479">Metal-binding</keyword>
<dbReference type="Gene3D" id="3.40.1170.60">
    <property type="match status" value="1"/>
</dbReference>
<feature type="domain" description="BRCT" evidence="16">
    <location>
        <begin position="44"/>
        <end position="134"/>
    </location>
</feature>